<evidence type="ECO:0000256" key="1">
    <source>
        <dbReference type="SAM" id="MobiDB-lite"/>
    </source>
</evidence>
<name>A0A6M3Y5V9_9ZZZZ</name>
<accession>A0A6M3Y5V9</accession>
<dbReference type="AlphaFoldDB" id="A0A6M3Y5V9"/>
<evidence type="ECO:0000313" key="2">
    <source>
        <dbReference type="EMBL" id="QJA66235.1"/>
    </source>
</evidence>
<dbReference type="EMBL" id="MT141551">
    <property type="protein sequence ID" value="QJA66235.1"/>
    <property type="molecule type" value="Genomic_DNA"/>
</dbReference>
<dbReference type="EMBL" id="MT145189">
    <property type="protein sequence ID" value="QJI04708.1"/>
    <property type="molecule type" value="Genomic_DNA"/>
</dbReference>
<proteinExistence type="predicted"/>
<organism evidence="3">
    <name type="scientific">viral metagenome</name>
    <dbReference type="NCBI Taxonomy" id="1070528"/>
    <lineage>
        <taxon>unclassified sequences</taxon>
        <taxon>metagenomes</taxon>
        <taxon>organismal metagenomes</taxon>
    </lineage>
</organism>
<feature type="compositionally biased region" description="Basic and acidic residues" evidence="1">
    <location>
        <begin position="73"/>
        <end position="84"/>
    </location>
</feature>
<reference evidence="3" key="1">
    <citation type="submission" date="2020-03" db="EMBL/GenBank/DDBJ databases">
        <title>The deep terrestrial virosphere.</title>
        <authorList>
            <person name="Holmfeldt K."/>
            <person name="Nilsson E."/>
            <person name="Simone D."/>
            <person name="Lopez-Fernandez M."/>
            <person name="Wu X."/>
            <person name="de Brujin I."/>
            <person name="Lundin D."/>
            <person name="Andersson A."/>
            <person name="Bertilsson S."/>
            <person name="Dopson M."/>
        </authorList>
    </citation>
    <scope>NUCLEOTIDE SEQUENCE</scope>
    <source>
        <strain evidence="3">MM415A00110</strain>
        <strain evidence="2">MM415B00359</strain>
    </source>
</reference>
<sequence>MEDLILAKAGLGTIANSCQEEGMDTPEWVVDKLTLVSAEITNRNRADLQKRLRMLRAQEMADATPSERRRKRAQEIAELEKKLG</sequence>
<feature type="region of interest" description="Disordered" evidence="1">
    <location>
        <begin position="58"/>
        <end position="84"/>
    </location>
</feature>
<protein>
    <submittedName>
        <fullName evidence="3">Uncharacterized protein</fullName>
    </submittedName>
</protein>
<evidence type="ECO:0000313" key="3">
    <source>
        <dbReference type="EMBL" id="QJI04708.1"/>
    </source>
</evidence>
<gene>
    <name evidence="3" type="ORF">MM415A00110_0029</name>
    <name evidence="2" type="ORF">MM415B00359_0046</name>
</gene>